<protein>
    <recommendedName>
        <fullName evidence="1">UspA domain-containing protein</fullName>
    </recommendedName>
</protein>
<keyword evidence="3" id="KW-1185">Reference proteome</keyword>
<evidence type="ECO:0000313" key="3">
    <source>
        <dbReference type="Proteomes" id="UP001150925"/>
    </source>
</evidence>
<feature type="domain" description="UspA" evidence="1">
    <location>
        <begin position="11"/>
        <end position="159"/>
    </location>
</feature>
<dbReference type="InterPro" id="IPR006016">
    <property type="entry name" value="UspA"/>
</dbReference>
<accession>A0A9W8E7H3</accession>
<dbReference type="PRINTS" id="PR01438">
    <property type="entry name" value="UNVRSLSTRESS"/>
</dbReference>
<comment type="caution">
    <text evidence="2">The sequence shown here is derived from an EMBL/GenBank/DDBJ whole genome shotgun (WGS) entry which is preliminary data.</text>
</comment>
<sequence>MSSKSDHERLIVIAVNPGSSETPHILQWVLDNFLDPRRDKVQLVSGLCLESDLDAVSLGINAPDISAYLVNLEEESESDVTKRLTHCARLLTQANVRTECLVVKGHSDVRDIVVNYINDVKADALVVGSRDLGVWKRLWLGSFSDFCVHSVHCPVVVVKPSSA</sequence>
<dbReference type="PANTHER" id="PTHR31964">
    <property type="entry name" value="ADENINE NUCLEOTIDE ALPHA HYDROLASES-LIKE SUPERFAMILY PROTEIN"/>
    <property type="match status" value="1"/>
</dbReference>
<dbReference type="CDD" id="cd23659">
    <property type="entry name" value="USP_At3g01520-like"/>
    <property type="match status" value="1"/>
</dbReference>
<dbReference type="OrthoDB" id="843225at2759"/>
<dbReference type="InterPro" id="IPR006015">
    <property type="entry name" value="Universal_stress_UspA"/>
</dbReference>
<dbReference type="Pfam" id="PF00582">
    <property type="entry name" value="Usp"/>
    <property type="match status" value="1"/>
</dbReference>
<dbReference type="EMBL" id="JANBPY010000407">
    <property type="protein sequence ID" value="KAJ1967024.1"/>
    <property type="molecule type" value="Genomic_DNA"/>
</dbReference>
<evidence type="ECO:0000313" key="2">
    <source>
        <dbReference type="EMBL" id="KAJ1967024.1"/>
    </source>
</evidence>
<dbReference type="SUPFAM" id="SSF52402">
    <property type="entry name" value="Adenine nucleotide alpha hydrolases-like"/>
    <property type="match status" value="1"/>
</dbReference>
<dbReference type="Proteomes" id="UP001150925">
    <property type="component" value="Unassembled WGS sequence"/>
</dbReference>
<evidence type="ECO:0000259" key="1">
    <source>
        <dbReference type="Pfam" id="PF00582"/>
    </source>
</evidence>
<name>A0A9W8E7H3_9FUNG</name>
<dbReference type="AlphaFoldDB" id="A0A9W8E7H3"/>
<proteinExistence type="predicted"/>
<dbReference type="Gene3D" id="3.40.50.620">
    <property type="entry name" value="HUPs"/>
    <property type="match status" value="1"/>
</dbReference>
<dbReference type="InterPro" id="IPR014729">
    <property type="entry name" value="Rossmann-like_a/b/a_fold"/>
</dbReference>
<organism evidence="2 3">
    <name type="scientific">Dispira parvispora</name>
    <dbReference type="NCBI Taxonomy" id="1520584"/>
    <lineage>
        <taxon>Eukaryota</taxon>
        <taxon>Fungi</taxon>
        <taxon>Fungi incertae sedis</taxon>
        <taxon>Zoopagomycota</taxon>
        <taxon>Kickxellomycotina</taxon>
        <taxon>Dimargaritomycetes</taxon>
        <taxon>Dimargaritales</taxon>
        <taxon>Dimargaritaceae</taxon>
        <taxon>Dispira</taxon>
    </lineage>
</organism>
<dbReference type="PANTHER" id="PTHR31964:SF113">
    <property type="entry name" value="USPA DOMAIN-CONTAINING PROTEIN"/>
    <property type="match status" value="1"/>
</dbReference>
<reference evidence="2" key="1">
    <citation type="submission" date="2022-07" db="EMBL/GenBank/DDBJ databases">
        <title>Phylogenomic reconstructions and comparative analyses of Kickxellomycotina fungi.</title>
        <authorList>
            <person name="Reynolds N.K."/>
            <person name="Stajich J.E."/>
            <person name="Barry K."/>
            <person name="Grigoriev I.V."/>
            <person name="Crous P."/>
            <person name="Smith M.E."/>
        </authorList>
    </citation>
    <scope>NUCLEOTIDE SEQUENCE</scope>
    <source>
        <strain evidence="2">RSA 1196</strain>
    </source>
</reference>
<gene>
    <name evidence="2" type="ORF">IWQ62_002106</name>
</gene>